<name>A0A1K1LXC3_9BACT</name>
<dbReference type="AlphaFoldDB" id="A0A1K1LXC3"/>
<proteinExistence type="predicted"/>
<reference evidence="1 2" key="1">
    <citation type="submission" date="2016-11" db="EMBL/GenBank/DDBJ databases">
        <authorList>
            <person name="Jaros S."/>
            <person name="Januszkiewicz K."/>
            <person name="Wedrychowicz H."/>
        </authorList>
    </citation>
    <scope>NUCLEOTIDE SEQUENCE [LARGE SCALE GENOMIC DNA]</scope>
    <source>
        <strain evidence="1 2">DSM 784</strain>
    </source>
</reference>
<gene>
    <name evidence="1" type="ORF">SAMN05661012_00303</name>
</gene>
<dbReference type="STRING" id="1004.SAMN05661012_00303"/>
<dbReference type="Proteomes" id="UP000183788">
    <property type="component" value="Unassembled WGS sequence"/>
</dbReference>
<dbReference type="EMBL" id="FPIZ01000001">
    <property type="protein sequence ID" value="SFW15581.1"/>
    <property type="molecule type" value="Genomic_DNA"/>
</dbReference>
<evidence type="ECO:0000313" key="2">
    <source>
        <dbReference type="Proteomes" id="UP000183788"/>
    </source>
</evidence>
<accession>A0A1K1LXC3</accession>
<protein>
    <submittedName>
        <fullName evidence="1">Uncharacterized protein</fullName>
    </submittedName>
</protein>
<evidence type="ECO:0000313" key="1">
    <source>
        <dbReference type="EMBL" id="SFW15581.1"/>
    </source>
</evidence>
<sequence length="58" mass="6752">MPQAFNLCQSYSVAHHTWNISPDVHMYYPFMINITLVCIFDTSQARKIFFIAPDNDPT</sequence>
<organism evidence="1 2">
    <name type="scientific">Chitinophaga sancti</name>
    <dbReference type="NCBI Taxonomy" id="1004"/>
    <lineage>
        <taxon>Bacteria</taxon>
        <taxon>Pseudomonadati</taxon>
        <taxon>Bacteroidota</taxon>
        <taxon>Chitinophagia</taxon>
        <taxon>Chitinophagales</taxon>
        <taxon>Chitinophagaceae</taxon>
        <taxon>Chitinophaga</taxon>
    </lineage>
</organism>